<evidence type="ECO:0000256" key="2">
    <source>
        <dbReference type="SAM" id="SignalP"/>
    </source>
</evidence>
<organism evidence="3 4">
    <name type="scientific">Streptomyces cavernicola</name>
    <dbReference type="NCBI Taxonomy" id="3043613"/>
    <lineage>
        <taxon>Bacteria</taxon>
        <taxon>Bacillati</taxon>
        <taxon>Actinomycetota</taxon>
        <taxon>Actinomycetes</taxon>
        <taxon>Kitasatosporales</taxon>
        <taxon>Streptomycetaceae</taxon>
        <taxon>Streptomyces</taxon>
    </lineage>
</organism>
<feature type="signal peptide" evidence="2">
    <location>
        <begin position="1"/>
        <end position="41"/>
    </location>
</feature>
<feature type="compositionally biased region" description="Polar residues" evidence="1">
    <location>
        <begin position="41"/>
        <end position="55"/>
    </location>
</feature>
<accession>A0ABT6SE82</accession>
<evidence type="ECO:0008006" key="5">
    <source>
        <dbReference type="Google" id="ProtNLM"/>
    </source>
</evidence>
<reference evidence="3 4" key="1">
    <citation type="submission" date="2023-05" db="EMBL/GenBank/DDBJ databases">
        <title>Draft genome sequence of Streptomyces sp. B-S-A6 isolated from a cave soil in Thailand.</title>
        <authorList>
            <person name="Chamroensaksri N."/>
            <person name="Muangham S."/>
        </authorList>
    </citation>
    <scope>NUCLEOTIDE SEQUENCE [LARGE SCALE GENOMIC DNA]</scope>
    <source>
        <strain evidence="3 4">B-S-A6</strain>
    </source>
</reference>
<gene>
    <name evidence="3" type="ORF">QIS96_22110</name>
</gene>
<keyword evidence="2" id="KW-0732">Signal</keyword>
<comment type="caution">
    <text evidence="3">The sequence shown here is derived from an EMBL/GenBank/DDBJ whole genome shotgun (WGS) entry which is preliminary data.</text>
</comment>
<dbReference type="Proteomes" id="UP001223978">
    <property type="component" value="Unassembled WGS sequence"/>
</dbReference>
<dbReference type="EMBL" id="JASCIQ010000023">
    <property type="protein sequence ID" value="MDI3406491.1"/>
    <property type="molecule type" value="Genomic_DNA"/>
</dbReference>
<feature type="region of interest" description="Disordered" evidence="1">
    <location>
        <begin position="41"/>
        <end position="75"/>
    </location>
</feature>
<name>A0ABT6SE82_9ACTN</name>
<dbReference type="RefSeq" id="WP_282544423.1">
    <property type="nucleotide sequence ID" value="NZ_JASCIQ010000023.1"/>
</dbReference>
<proteinExistence type="predicted"/>
<feature type="chain" id="PRO_5045172244" description="Secreted protein" evidence="2">
    <location>
        <begin position="42"/>
        <end position="167"/>
    </location>
</feature>
<protein>
    <recommendedName>
        <fullName evidence="5">Secreted protein</fullName>
    </recommendedName>
</protein>
<keyword evidence="4" id="KW-1185">Reference proteome</keyword>
<evidence type="ECO:0000313" key="4">
    <source>
        <dbReference type="Proteomes" id="UP001223978"/>
    </source>
</evidence>
<sequence length="167" mass="17742">MNRTNPTTVTGKSRPKAALAVGLATAAGLGLLVSSPQTANAALSGSEGTERSSATPYVVQRSGEETPDARAGAQRRPERLVLTEFTSISGVDWARWDARDAVGSGLVTGSWCLSTCQDKPLKATLRLSDPRTVDGKRVYSAFTLTLSDRTGTYDSEDLRGKRPLATR</sequence>
<evidence type="ECO:0000313" key="3">
    <source>
        <dbReference type="EMBL" id="MDI3406491.1"/>
    </source>
</evidence>
<evidence type="ECO:0000256" key="1">
    <source>
        <dbReference type="SAM" id="MobiDB-lite"/>
    </source>
</evidence>